<feature type="signal peptide" evidence="1">
    <location>
        <begin position="1"/>
        <end position="28"/>
    </location>
</feature>
<keyword evidence="1" id="KW-0732">Signal</keyword>
<name>A0ABV5TXZ0_9PSEU</name>
<keyword evidence="3" id="KW-1185">Reference proteome</keyword>
<evidence type="ECO:0000313" key="3">
    <source>
        <dbReference type="Proteomes" id="UP001589535"/>
    </source>
</evidence>
<evidence type="ECO:0000256" key="1">
    <source>
        <dbReference type="SAM" id="SignalP"/>
    </source>
</evidence>
<organism evidence="2 3">
    <name type="scientific">Amycolatopsis plumensis</name>
    <dbReference type="NCBI Taxonomy" id="236508"/>
    <lineage>
        <taxon>Bacteria</taxon>
        <taxon>Bacillati</taxon>
        <taxon>Actinomycetota</taxon>
        <taxon>Actinomycetes</taxon>
        <taxon>Pseudonocardiales</taxon>
        <taxon>Pseudonocardiaceae</taxon>
        <taxon>Amycolatopsis</taxon>
    </lineage>
</organism>
<dbReference type="EMBL" id="JBHMBK010000003">
    <property type="protein sequence ID" value="MFB9683741.1"/>
    <property type="molecule type" value="Genomic_DNA"/>
</dbReference>
<dbReference type="RefSeq" id="WP_378190004.1">
    <property type="nucleotide sequence ID" value="NZ_JBHMBK010000003.1"/>
</dbReference>
<sequence>MNPPITRRAVLGAAAVIPLLLAWDPARAADLPLPPVDDALNGLAAFLVPGRDAFSVRQGRTSSTDGGVAAGAGPALRYVYDQAIPYPIVGRPFDLNLPGAAAVAAILNLVAIEVDPAAALGPFAASFANLSFAGKVEVFRRLEEPGLADGTPVRFILDTLPTLAAFVSYSEAGVFDRAANRLTAIPVGWRISAYQGVGDGWNEFRGYYRGIDRATD</sequence>
<reference evidence="2 3" key="1">
    <citation type="submission" date="2024-09" db="EMBL/GenBank/DDBJ databases">
        <authorList>
            <person name="Sun Q."/>
            <person name="Mori K."/>
        </authorList>
    </citation>
    <scope>NUCLEOTIDE SEQUENCE [LARGE SCALE GENOMIC DNA]</scope>
    <source>
        <strain evidence="2 3">JCM 13852</strain>
    </source>
</reference>
<accession>A0ABV5TXZ0</accession>
<protein>
    <submittedName>
        <fullName evidence="2">Uncharacterized protein</fullName>
    </submittedName>
</protein>
<feature type="chain" id="PRO_5046555188" evidence="1">
    <location>
        <begin position="29"/>
        <end position="216"/>
    </location>
</feature>
<dbReference type="Proteomes" id="UP001589535">
    <property type="component" value="Unassembled WGS sequence"/>
</dbReference>
<comment type="caution">
    <text evidence="2">The sequence shown here is derived from an EMBL/GenBank/DDBJ whole genome shotgun (WGS) entry which is preliminary data.</text>
</comment>
<proteinExistence type="predicted"/>
<evidence type="ECO:0000313" key="2">
    <source>
        <dbReference type="EMBL" id="MFB9683741.1"/>
    </source>
</evidence>
<gene>
    <name evidence="2" type="ORF">ACFFTO_06045</name>
</gene>